<keyword evidence="1" id="KW-0732">Signal</keyword>
<proteinExistence type="predicted"/>
<evidence type="ECO:0000256" key="1">
    <source>
        <dbReference type="SAM" id="SignalP"/>
    </source>
</evidence>
<dbReference type="AlphaFoldDB" id="A0A7S4ERA3"/>
<accession>A0A7S4ERA3</accession>
<gene>
    <name evidence="2" type="ORF">PAUS00366_LOCUS22351</name>
</gene>
<sequence length="126" mass="14461">MRTQTIVAVCVCFLSSSLVASESPRKRRRQRLLRIPSGHRVKEGVVGSEFSPAKESFSSHVSSQSISDELKAEMNGIDKRFLEDVSMSMSMNLRQRQRFMEEEDIYDMIRELESTVSMSMSVESRF</sequence>
<organism evidence="2">
    <name type="scientific">Pseudo-nitzschia australis</name>
    <dbReference type="NCBI Taxonomy" id="44445"/>
    <lineage>
        <taxon>Eukaryota</taxon>
        <taxon>Sar</taxon>
        <taxon>Stramenopiles</taxon>
        <taxon>Ochrophyta</taxon>
        <taxon>Bacillariophyta</taxon>
        <taxon>Bacillariophyceae</taxon>
        <taxon>Bacillariophycidae</taxon>
        <taxon>Bacillariales</taxon>
        <taxon>Bacillariaceae</taxon>
        <taxon>Pseudo-nitzschia</taxon>
    </lineage>
</organism>
<evidence type="ECO:0008006" key="3">
    <source>
        <dbReference type="Google" id="ProtNLM"/>
    </source>
</evidence>
<feature type="signal peptide" evidence="1">
    <location>
        <begin position="1"/>
        <end position="21"/>
    </location>
</feature>
<protein>
    <recommendedName>
        <fullName evidence="3">RxLR effector protein</fullName>
    </recommendedName>
</protein>
<reference evidence="2" key="1">
    <citation type="submission" date="2021-01" db="EMBL/GenBank/DDBJ databases">
        <authorList>
            <person name="Corre E."/>
            <person name="Pelletier E."/>
            <person name="Niang G."/>
            <person name="Scheremetjew M."/>
            <person name="Finn R."/>
            <person name="Kale V."/>
            <person name="Holt S."/>
            <person name="Cochrane G."/>
            <person name="Meng A."/>
            <person name="Brown T."/>
            <person name="Cohen L."/>
        </authorList>
    </citation>
    <scope>NUCLEOTIDE SEQUENCE</scope>
    <source>
        <strain evidence="2">10249 10 AB</strain>
    </source>
</reference>
<feature type="chain" id="PRO_5030672454" description="RxLR effector protein" evidence="1">
    <location>
        <begin position="22"/>
        <end position="126"/>
    </location>
</feature>
<name>A0A7S4ERA3_9STRA</name>
<dbReference type="EMBL" id="HBIX01034228">
    <property type="protein sequence ID" value="CAE0729566.1"/>
    <property type="molecule type" value="Transcribed_RNA"/>
</dbReference>
<evidence type="ECO:0000313" key="2">
    <source>
        <dbReference type="EMBL" id="CAE0729566.1"/>
    </source>
</evidence>